<dbReference type="PANTHER" id="PTHR12241">
    <property type="entry name" value="TUBULIN POLYGLUTAMYLASE"/>
    <property type="match status" value="1"/>
</dbReference>
<keyword evidence="1" id="KW-0436">Ligase</keyword>
<evidence type="ECO:0008006" key="6">
    <source>
        <dbReference type="Google" id="ProtNLM"/>
    </source>
</evidence>
<evidence type="ECO:0000256" key="2">
    <source>
        <dbReference type="ARBA" id="ARBA00022741"/>
    </source>
</evidence>
<dbReference type="Pfam" id="PF03133">
    <property type="entry name" value="TTL"/>
    <property type="match status" value="1"/>
</dbReference>
<dbReference type="Gene3D" id="1.25.40.10">
    <property type="entry name" value="Tetratricopeptide repeat domain"/>
    <property type="match status" value="1"/>
</dbReference>
<evidence type="ECO:0000256" key="1">
    <source>
        <dbReference type="ARBA" id="ARBA00022598"/>
    </source>
</evidence>
<sequence>MSSIEARLKEAEDLRESDTMEAEARLAALLAEAPENPKIYNALHQTQLRRGDAGAALATAEAALRRWPERADFRLSRSFARFVAGDMAGVRDDLAAVRRIARSQEGDLLLGLAHHALGEHGAAVEVLQGALALGAGGEPGVQARAWVALMRLYRDLGYEPAADDAANAARRLYDQRPVWVSSTISKLINRRDCPGWERVRRKDGLAGALARMDPAARPRTPESYVLPAERERLMGDAAAGRSGPVWIVKSGDLFGGQGISLTDDPASIPADFDGVVQQYVDRPHLFEGRKGHLRTYVLITSASPLRAWFWRDGLVRFAPAPYARGEGWLARRDMHITNTAAHTGHKGLFFHRDPKVEDRGSIWGLRAFIERISPDPEPLWQRLEETARRAVALIAADGLVDEMAAGGRAYLPKLIGIDMLLDETLEPWLIELQRVPGQTGPGPVNTVNARLFREVFEMTVAPIIGGEGDMAAREAAAERAAAQAFRPL</sequence>
<dbReference type="PANTHER" id="PTHR12241:SF162">
    <property type="entry name" value="TUBULIN MONOGLUTAMYLASE TTLL4"/>
    <property type="match status" value="1"/>
</dbReference>
<protein>
    <recommendedName>
        <fullName evidence="6">Tetratricopeptide repeat protein</fullName>
    </recommendedName>
</protein>
<dbReference type="RefSeq" id="WP_285670383.1">
    <property type="nucleotide sequence ID" value="NZ_BSYI01000005.1"/>
</dbReference>
<reference evidence="4 5" key="1">
    <citation type="submission" date="2023-04" db="EMBL/GenBank/DDBJ databases">
        <title>Marinoamorphus aggregata gen. nov., sp. Nov., isolate from tissue of brittle star Ophioplocus japonicus.</title>
        <authorList>
            <person name="Kawano K."/>
            <person name="Sawayama S."/>
            <person name="Nakagawa S."/>
        </authorList>
    </citation>
    <scope>NUCLEOTIDE SEQUENCE [LARGE SCALE GENOMIC DNA]</scope>
    <source>
        <strain evidence="4 5">NKW23</strain>
    </source>
</reference>
<accession>A0ABQ6LLG9</accession>
<keyword evidence="3" id="KW-0067">ATP-binding</keyword>
<dbReference type="Gene3D" id="3.30.470.20">
    <property type="entry name" value="ATP-grasp fold, B domain"/>
    <property type="match status" value="1"/>
</dbReference>
<dbReference type="InterPro" id="IPR011990">
    <property type="entry name" value="TPR-like_helical_dom_sf"/>
</dbReference>
<evidence type="ECO:0000256" key="3">
    <source>
        <dbReference type="ARBA" id="ARBA00022840"/>
    </source>
</evidence>
<keyword evidence="2" id="KW-0547">Nucleotide-binding</keyword>
<dbReference type="Proteomes" id="UP001239909">
    <property type="component" value="Unassembled WGS sequence"/>
</dbReference>
<dbReference type="InterPro" id="IPR004344">
    <property type="entry name" value="TTL/TTLL_fam"/>
</dbReference>
<organism evidence="4 5">
    <name type="scientific">Paralimibaculum aggregatum</name>
    <dbReference type="NCBI Taxonomy" id="3036245"/>
    <lineage>
        <taxon>Bacteria</taxon>
        <taxon>Pseudomonadati</taxon>
        <taxon>Pseudomonadota</taxon>
        <taxon>Alphaproteobacteria</taxon>
        <taxon>Rhodobacterales</taxon>
        <taxon>Paracoccaceae</taxon>
        <taxon>Paralimibaculum</taxon>
    </lineage>
</organism>
<dbReference type="PROSITE" id="PS51221">
    <property type="entry name" value="TTL"/>
    <property type="match status" value="1"/>
</dbReference>
<proteinExistence type="predicted"/>
<dbReference type="SUPFAM" id="SSF48452">
    <property type="entry name" value="TPR-like"/>
    <property type="match status" value="1"/>
</dbReference>
<dbReference type="EMBL" id="BSYI01000005">
    <property type="protein sequence ID" value="GMG81668.1"/>
    <property type="molecule type" value="Genomic_DNA"/>
</dbReference>
<name>A0ABQ6LLG9_9RHOB</name>
<evidence type="ECO:0000313" key="5">
    <source>
        <dbReference type="Proteomes" id="UP001239909"/>
    </source>
</evidence>
<evidence type="ECO:0000313" key="4">
    <source>
        <dbReference type="EMBL" id="GMG81668.1"/>
    </source>
</evidence>
<dbReference type="SUPFAM" id="SSF56059">
    <property type="entry name" value="Glutathione synthetase ATP-binding domain-like"/>
    <property type="match status" value="1"/>
</dbReference>
<keyword evidence="5" id="KW-1185">Reference proteome</keyword>
<gene>
    <name evidence="4" type="ORF">LNKW23_08810</name>
</gene>
<comment type="caution">
    <text evidence="4">The sequence shown here is derived from an EMBL/GenBank/DDBJ whole genome shotgun (WGS) entry which is preliminary data.</text>
</comment>